<feature type="domain" description="TNase-like" evidence="8">
    <location>
        <begin position="414"/>
        <end position="556"/>
    </location>
</feature>
<organism evidence="11 12">
    <name type="scientific">Aquibacillus halophilus</name>
    <dbReference type="NCBI Taxonomy" id="930132"/>
    <lineage>
        <taxon>Bacteria</taxon>
        <taxon>Bacillati</taxon>
        <taxon>Bacillota</taxon>
        <taxon>Bacilli</taxon>
        <taxon>Bacillales</taxon>
        <taxon>Bacillaceae</taxon>
        <taxon>Aquibacillus</taxon>
    </lineage>
</organism>
<dbReference type="InterPro" id="IPR006179">
    <property type="entry name" value="5_nucleotidase/apyrase"/>
</dbReference>
<dbReference type="EMBL" id="WJNG01000015">
    <property type="protein sequence ID" value="MRH44213.1"/>
    <property type="molecule type" value="Genomic_DNA"/>
</dbReference>
<dbReference type="Gene3D" id="3.90.780.10">
    <property type="entry name" value="5'-Nucleotidase, C-terminal domain"/>
    <property type="match status" value="1"/>
</dbReference>
<dbReference type="RefSeq" id="WP_153737831.1">
    <property type="nucleotide sequence ID" value="NZ_WJNG01000015.1"/>
</dbReference>
<evidence type="ECO:0000313" key="12">
    <source>
        <dbReference type="Proteomes" id="UP000799092"/>
    </source>
</evidence>
<evidence type="ECO:0000256" key="2">
    <source>
        <dbReference type="ARBA" id="ARBA00022512"/>
    </source>
</evidence>
<evidence type="ECO:0000256" key="5">
    <source>
        <dbReference type="ARBA" id="ARBA00023088"/>
    </source>
</evidence>
<dbReference type="Pfam" id="PF00149">
    <property type="entry name" value="Metallophos"/>
    <property type="match status" value="1"/>
</dbReference>
<dbReference type="PANTHER" id="PTHR11575">
    <property type="entry name" value="5'-NUCLEOTIDASE-RELATED"/>
    <property type="match status" value="1"/>
</dbReference>
<feature type="compositionally biased region" description="Acidic residues" evidence="6">
    <location>
        <begin position="1547"/>
        <end position="1559"/>
    </location>
</feature>
<evidence type="ECO:0000259" key="8">
    <source>
        <dbReference type="PROSITE" id="PS50830"/>
    </source>
</evidence>
<evidence type="ECO:0000256" key="7">
    <source>
        <dbReference type="SAM" id="Phobius"/>
    </source>
</evidence>
<dbReference type="Gene3D" id="3.60.21.10">
    <property type="match status" value="1"/>
</dbReference>
<keyword evidence="3" id="KW-0964">Secreted</keyword>
<dbReference type="InterPro" id="IPR036907">
    <property type="entry name" value="5'-Nucleotdase_C_sf"/>
</dbReference>
<dbReference type="InterPro" id="IPR000906">
    <property type="entry name" value="ZU5_dom"/>
</dbReference>
<comment type="subcellular location">
    <subcellularLocation>
        <location evidence="1">Secreted</location>
        <location evidence="1">Cell wall</location>
        <topology evidence="1">Peptidoglycan-anchor</topology>
    </subcellularLocation>
</comment>
<dbReference type="Pfam" id="PF02872">
    <property type="entry name" value="5_nucleotid_C"/>
    <property type="match status" value="1"/>
</dbReference>
<dbReference type="PANTHER" id="PTHR11575:SF24">
    <property type="entry name" value="5'-NUCLEOTIDASE"/>
    <property type="match status" value="1"/>
</dbReference>
<dbReference type="SUPFAM" id="SSF55816">
    <property type="entry name" value="5'-nucleotidase (syn. UDP-sugar hydrolase), C-terminal domain"/>
    <property type="match status" value="1"/>
</dbReference>
<dbReference type="SUPFAM" id="SSF56300">
    <property type="entry name" value="Metallo-dependent phosphatases"/>
    <property type="match status" value="1"/>
</dbReference>
<dbReference type="InterPro" id="IPR004843">
    <property type="entry name" value="Calcineurin-like_PHP"/>
</dbReference>
<evidence type="ECO:0000313" key="11">
    <source>
        <dbReference type="EMBL" id="MRH44213.1"/>
    </source>
</evidence>
<feature type="compositionally biased region" description="Acidic residues" evidence="6">
    <location>
        <begin position="1524"/>
        <end position="1539"/>
    </location>
</feature>
<dbReference type="GO" id="GO:0000166">
    <property type="term" value="F:nucleotide binding"/>
    <property type="evidence" value="ECO:0007669"/>
    <property type="project" value="InterPro"/>
</dbReference>
<evidence type="ECO:0000256" key="6">
    <source>
        <dbReference type="SAM" id="MobiDB-lite"/>
    </source>
</evidence>
<dbReference type="InterPro" id="IPR006146">
    <property type="entry name" value="5'-Nucleotdase_CS"/>
</dbReference>
<keyword evidence="7" id="KW-0812">Transmembrane</keyword>
<dbReference type="InterPro" id="IPR035437">
    <property type="entry name" value="SNase_OB-fold_sf"/>
</dbReference>
<dbReference type="FunFam" id="3.60.21.10:FF:000052">
    <property type="entry name" value="Endonuclease YhcR"/>
    <property type="match status" value="1"/>
</dbReference>
<dbReference type="GO" id="GO:0009166">
    <property type="term" value="P:nucleotide catabolic process"/>
    <property type="evidence" value="ECO:0007669"/>
    <property type="project" value="InterPro"/>
</dbReference>
<dbReference type="SMART" id="SM00318">
    <property type="entry name" value="SNc"/>
    <property type="match status" value="1"/>
</dbReference>
<dbReference type="PROSITE" id="PS50830">
    <property type="entry name" value="TNASE_3"/>
    <property type="match status" value="1"/>
</dbReference>
<dbReference type="SUPFAM" id="SSF50199">
    <property type="entry name" value="Staphylococcal nuclease"/>
    <property type="match status" value="1"/>
</dbReference>
<dbReference type="PROSITE" id="PS51145">
    <property type="entry name" value="ZU5"/>
    <property type="match status" value="1"/>
</dbReference>
<dbReference type="GO" id="GO:0008768">
    <property type="term" value="F:UDP-sugar diphosphatase activity"/>
    <property type="evidence" value="ECO:0007669"/>
    <property type="project" value="TreeGrafter"/>
</dbReference>
<dbReference type="Pfam" id="PF00932">
    <property type="entry name" value="LTD"/>
    <property type="match status" value="1"/>
</dbReference>
<dbReference type="InterPro" id="IPR016071">
    <property type="entry name" value="Staphylococal_nuclease_OB-fold"/>
</dbReference>
<name>A0A6A8DEY6_9BACI</name>
<keyword evidence="5" id="KW-0572">Peptidoglycan-anchor</keyword>
<accession>A0A6A8DEY6</accession>
<gene>
    <name evidence="11" type="ORF">GH741_16340</name>
</gene>
<evidence type="ECO:0000256" key="1">
    <source>
        <dbReference type="ARBA" id="ARBA00004168"/>
    </source>
</evidence>
<dbReference type="PRINTS" id="PR01607">
    <property type="entry name" value="APYRASEFAMLY"/>
</dbReference>
<protein>
    <recommendedName>
        <fullName evidence="13">LPXTG cell wall anchor domain-containing protein</fullName>
    </recommendedName>
</protein>
<dbReference type="GO" id="GO:0008253">
    <property type="term" value="F:5'-nucleotidase activity"/>
    <property type="evidence" value="ECO:0007669"/>
    <property type="project" value="TreeGrafter"/>
</dbReference>
<dbReference type="Gene3D" id="2.40.50.90">
    <property type="match status" value="1"/>
</dbReference>
<dbReference type="Proteomes" id="UP000799092">
    <property type="component" value="Unassembled WGS sequence"/>
</dbReference>
<dbReference type="GO" id="GO:0030288">
    <property type="term" value="C:outer membrane-bounded periplasmic space"/>
    <property type="evidence" value="ECO:0007669"/>
    <property type="project" value="TreeGrafter"/>
</dbReference>
<proteinExistence type="predicted"/>
<dbReference type="OrthoDB" id="9801679at2"/>
<reference evidence="11" key="1">
    <citation type="submission" date="2019-11" db="EMBL/GenBank/DDBJ databases">
        <authorList>
            <person name="Li J."/>
        </authorList>
    </citation>
    <scope>NUCLEOTIDE SEQUENCE</scope>
    <source>
        <strain evidence="11">B6B</strain>
    </source>
</reference>
<feature type="transmembrane region" description="Helical" evidence="7">
    <location>
        <begin position="1567"/>
        <end position="1586"/>
    </location>
</feature>
<evidence type="ECO:0000259" key="9">
    <source>
        <dbReference type="PROSITE" id="PS51145"/>
    </source>
</evidence>
<feature type="region of interest" description="Disordered" evidence="6">
    <location>
        <begin position="1510"/>
        <end position="1563"/>
    </location>
</feature>
<dbReference type="CDD" id="cd04486">
    <property type="entry name" value="YhcR_OBF_like"/>
    <property type="match status" value="1"/>
</dbReference>
<keyword evidence="2" id="KW-0134">Cell wall</keyword>
<keyword evidence="7" id="KW-0472">Membrane</keyword>
<feature type="domain" description="LTD" evidence="10">
    <location>
        <begin position="25"/>
        <end position="143"/>
    </location>
</feature>
<keyword evidence="4" id="KW-0732">Signal</keyword>
<dbReference type="InterPro" id="IPR029052">
    <property type="entry name" value="Metallo-depent_PP-like"/>
</dbReference>
<dbReference type="Pfam" id="PF00565">
    <property type="entry name" value="SNase"/>
    <property type="match status" value="1"/>
</dbReference>
<sequence length="1592" mass="171853">MRNFVERKFISVFLIAVLILANFSSTLAITVNAETSQDLFISEYIEGSSYNKAIEIYNGTGNEVDLSTYSLELYTNGGSSPNSTMTLSGTLASGEVYVLANSRASADIMAVTDETGSVINFNGDDAIVLKNNDSVVDSFGQVGVDPGSAWGSDVSTANSTLVRNTSILAGDTNPSDVFDPSVEWTGFAQDDFSHLGSHLKDTTEEPTEPKDLYTIEEARSLEGQTVTVEGLVLSGNLHTSQLSNYIQDDTAGINLFNFDASIFTELEEGDKVKVTGKITVYNDLTEIVPSSSEDLEVISKDNALPEPVEISIADLQDASVAEPLEGQLVKVSGYISNIPDSPAGGGYNISFVDANFQGTTLRVIEGTLDLTALEVGWYDVTAILSQYNSYQLIPRKDADIKLADEQPEAPTAAGEYTSTVMYVTDGDTIRLNSPVLGADRVRFVNIDTPETDMGSANGAHGDNQDQHGEAASAYLKTLLQEGDEVTLKVGEEPTDAYGRLLAQVINKDGINTNLEMVEKGYAVSYFIWPVGDEAEYELYQSATRLALDNELGIWDPADPLIELPFEYRAILEGGDFHRYVGNSDTKEYVQPLEWEDVSVDKRIFFASAEEAEAQGYTAVGSDPVDPPSEDVLELQLLSMNDLHGKIDQEYELDIDDDGTDDGMFGRMDYTSAFIKDRAQENPNTLIVHAGDMIGGSSPVSGLYQDEPTVEIMEEIGFDFGTVGNHEFDEGTDELLRMVNGGEHPEGLGTADYDGIDFANLCANCVYKDSGETILPPYAVAEVDGEKIGFIGVNTQASASMVMPAGIEDIEFTDEAAAVNKAVSELKADGVEAIVVLAHMPADQSGASATGDSANLANSVDDAVDIIFAAHNHQVVDAVVDNKLIVQASEYGKAFADVDIQIDRTTGDIVNKEAEIVFVDQSVMGPDPAVTNILEKYAALIADKMNEVLGYNANTMTGSYTGDGDHGLGNLIADAMLYSMGSDFAMMNGGGIRDQLLEGEVTWGNLYNIMPFGNTLMEFEVTGADLYTILNEQISAQYGPDYSVSGMKYTWDSTTNEVIDIMFMDGTLIEEDTTTYTLTVNNYMGTSEGPIKDLGQNEIMGPMDLDSFVDFVKSLESTENNPIDYGPEGRIVEIEDDSEEDLGEVTIAEARAAEMGTKVTVEGIVTTTPGAWGSNGFYLQDDTGGTYVFGDDSVSVGDSVKLTAKAASYNGEFQLSDVSELEITGNSDFPTALDLSPAEIDDTNQGQLVVVKGATISSLEEVNDYGTFEFIATQGDDSVLVRVDNRTGLAFSDFTFTDGDVVDITGISSVFNGEYQLKPTQADDIVEHIEDEPSEQEEQITVKPQVTNGKAKIDTNSIDQVKDQGELVVDVGDGLEVDLDLDSGQVEKLKAKGITLTIKNSETTVSIPSNILPSGAVSIKVEVVTDVEGSEGAVTKVFDFTINNGEIHEFTEPVTLKFLVDASKVSDDSRLEVRYFNEATGEWESIGGTYEGGFVTAQTSHFSKFAVFEIAQDDDKPDEEKPGDDSNETPEPEPEEDNSDESDKGDGSSEDEDSDSDEELPGTSTNTFNILLVGVMLIFAGMMFVIYHRRKTV</sequence>
<dbReference type="InterPro" id="IPR008334">
    <property type="entry name" value="5'-Nucleotdase_C"/>
</dbReference>
<dbReference type="InterPro" id="IPR001322">
    <property type="entry name" value="Lamin_tail_dom"/>
</dbReference>
<comment type="caution">
    <text evidence="11">The sequence shown here is derived from an EMBL/GenBank/DDBJ whole genome shotgun (WGS) entry which is preliminary data.</text>
</comment>
<feature type="domain" description="ZU5" evidence="9">
    <location>
        <begin position="1382"/>
        <end position="1510"/>
    </location>
</feature>
<keyword evidence="12" id="KW-1185">Reference proteome</keyword>
<dbReference type="PROSITE" id="PS51841">
    <property type="entry name" value="LTD"/>
    <property type="match status" value="1"/>
</dbReference>
<evidence type="ECO:0000256" key="3">
    <source>
        <dbReference type="ARBA" id="ARBA00022525"/>
    </source>
</evidence>
<evidence type="ECO:0000259" key="10">
    <source>
        <dbReference type="PROSITE" id="PS51841"/>
    </source>
</evidence>
<dbReference type="PROSITE" id="PS00786">
    <property type="entry name" value="5_NUCLEOTIDASE_2"/>
    <property type="match status" value="1"/>
</dbReference>
<dbReference type="GO" id="GO:0046872">
    <property type="term" value="F:metal ion binding"/>
    <property type="evidence" value="ECO:0007669"/>
    <property type="project" value="InterPro"/>
</dbReference>
<evidence type="ECO:0000256" key="4">
    <source>
        <dbReference type="ARBA" id="ARBA00022729"/>
    </source>
</evidence>
<evidence type="ECO:0008006" key="13">
    <source>
        <dbReference type="Google" id="ProtNLM"/>
    </source>
</evidence>
<keyword evidence="7" id="KW-1133">Transmembrane helix</keyword>